<feature type="compositionally biased region" description="Basic and acidic residues" evidence="1">
    <location>
        <begin position="498"/>
        <end position="522"/>
    </location>
</feature>
<reference evidence="3" key="1">
    <citation type="submission" date="2019-08" db="EMBL/GenBank/DDBJ databases">
        <authorList>
            <person name="Kucharzyk K."/>
            <person name="Murdoch R.W."/>
            <person name="Higgins S."/>
            <person name="Loffler F."/>
        </authorList>
    </citation>
    <scope>NUCLEOTIDE SEQUENCE</scope>
</reference>
<name>A0A644W7J8_9ZZZZ</name>
<accession>A0A644W7J8</accession>
<dbReference type="EMBL" id="VSSQ01000673">
    <property type="protein sequence ID" value="MPL99548.1"/>
    <property type="molecule type" value="Genomic_DNA"/>
</dbReference>
<gene>
    <name evidence="3" type="ORF">SDC9_45766</name>
</gene>
<dbReference type="Gene3D" id="3.40.50.300">
    <property type="entry name" value="P-loop containing nucleotide triphosphate hydrolases"/>
    <property type="match status" value="1"/>
</dbReference>
<organism evidence="3">
    <name type="scientific">bioreactor metagenome</name>
    <dbReference type="NCBI Taxonomy" id="1076179"/>
    <lineage>
        <taxon>unclassified sequences</taxon>
        <taxon>metagenomes</taxon>
        <taxon>ecological metagenomes</taxon>
    </lineage>
</organism>
<feature type="region of interest" description="Disordered" evidence="1">
    <location>
        <begin position="498"/>
        <end position="523"/>
    </location>
</feature>
<proteinExistence type="predicted"/>
<dbReference type="GO" id="GO:0016887">
    <property type="term" value="F:ATP hydrolysis activity"/>
    <property type="evidence" value="ECO:0007669"/>
    <property type="project" value="InterPro"/>
</dbReference>
<dbReference type="SUPFAM" id="SSF52540">
    <property type="entry name" value="P-loop containing nucleoside triphosphate hydrolases"/>
    <property type="match status" value="1"/>
</dbReference>
<dbReference type="Pfam" id="PF13401">
    <property type="entry name" value="AAA_22"/>
    <property type="match status" value="1"/>
</dbReference>
<feature type="domain" description="ORC1/DEAH AAA+ ATPase" evidence="2">
    <location>
        <begin position="141"/>
        <end position="281"/>
    </location>
</feature>
<sequence length="555" mass="63384">MESNNIQALSVEAVDAVYSKQIITEYRNNPAIEALPPILEQGQIIELMGSYPEYDPKERELPAQYRYHCIPRLFRYFQPNVQHVILAEQIDRAIRQGLIHRNPIGRDYAASLQKNYKALKNKVFCDVLFPEQPLGAFGFSLIGIPGSGKTRAIKRVLSAYPPVIKHSSRELNLFQITYLRIDCPFNGTLGGLCDRFFAEIDRLIGSNYKSKFGRSKLDIQLGAMAHLAILHCIGVLIVDEIQHLSVQGSGGQSMMLNFFVTLVNSIGIPVVLIGTNKAYTLFQKEFRQARRATGQGQEEVFWQPYKNDDRWDILLEGLWTYQWTKKESQLTDEIKLTLFEESQGIVDIVTKLFAIAQIRAISSGTEMIDVPLIRQVAKDSLRTVKPMLDALKSGRINKINNYEDIRPIDFQIEFDKNLGDLNTMERIRTYNLLEQKRLKQEQLTVKEQAVIKLLGLGFDPKQVSDTVDKVMVEWNEINDITALLQEVNRRILLTNNELNKDKSSQKEPAKGKRKRESNEHNELLQIVEKGKSQKQSAYQSLTEEGLIWSPALLDS</sequence>
<dbReference type="AlphaFoldDB" id="A0A644W7J8"/>
<comment type="caution">
    <text evidence="3">The sequence shown here is derived from an EMBL/GenBank/DDBJ whole genome shotgun (WGS) entry which is preliminary data.</text>
</comment>
<dbReference type="InterPro" id="IPR049945">
    <property type="entry name" value="AAA_22"/>
</dbReference>
<evidence type="ECO:0000259" key="2">
    <source>
        <dbReference type="Pfam" id="PF13401"/>
    </source>
</evidence>
<dbReference type="InterPro" id="IPR027417">
    <property type="entry name" value="P-loop_NTPase"/>
</dbReference>
<protein>
    <recommendedName>
        <fullName evidence="2">ORC1/DEAH AAA+ ATPase domain-containing protein</fullName>
    </recommendedName>
</protein>
<evidence type="ECO:0000256" key="1">
    <source>
        <dbReference type="SAM" id="MobiDB-lite"/>
    </source>
</evidence>
<evidence type="ECO:0000313" key="3">
    <source>
        <dbReference type="EMBL" id="MPL99548.1"/>
    </source>
</evidence>